<dbReference type="AlphaFoldDB" id="W9SCW2"/>
<accession>W9SCW2</accession>
<dbReference type="EMBL" id="KE345967">
    <property type="protein sequence ID" value="EXC22238.1"/>
    <property type="molecule type" value="Genomic_DNA"/>
</dbReference>
<sequence length="154" mass="17241">MRRSWYLLIQRLDLGIHICWLDHDTLEHKVLVWLNPSKGFVKSSPATKIELGCPFALRVAVMVGSCHQCPMHCASTSPLSFAAADELTDMHWRCLGSTDWNVCCWTSMSSMELGFKLADMSLSRVDSNASDILINWPILTPPVKFSDRAKGSSI</sequence>
<evidence type="ECO:0000313" key="2">
    <source>
        <dbReference type="Proteomes" id="UP000030645"/>
    </source>
</evidence>
<keyword evidence="2" id="KW-1185">Reference proteome</keyword>
<dbReference type="Proteomes" id="UP000030645">
    <property type="component" value="Unassembled WGS sequence"/>
</dbReference>
<reference evidence="2" key="1">
    <citation type="submission" date="2013-01" db="EMBL/GenBank/DDBJ databases">
        <title>Draft Genome Sequence of a Mulberry Tree, Morus notabilis C.K. Schneid.</title>
        <authorList>
            <person name="He N."/>
            <person name="Zhao S."/>
        </authorList>
    </citation>
    <scope>NUCLEOTIDE SEQUENCE</scope>
</reference>
<protein>
    <submittedName>
        <fullName evidence="1">Uncharacterized protein</fullName>
    </submittedName>
</protein>
<evidence type="ECO:0000313" key="1">
    <source>
        <dbReference type="EMBL" id="EXC22238.1"/>
    </source>
</evidence>
<proteinExistence type="predicted"/>
<gene>
    <name evidence="1" type="ORF">L484_011963</name>
</gene>
<name>W9SCW2_9ROSA</name>
<organism evidence="1 2">
    <name type="scientific">Morus notabilis</name>
    <dbReference type="NCBI Taxonomy" id="981085"/>
    <lineage>
        <taxon>Eukaryota</taxon>
        <taxon>Viridiplantae</taxon>
        <taxon>Streptophyta</taxon>
        <taxon>Embryophyta</taxon>
        <taxon>Tracheophyta</taxon>
        <taxon>Spermatophyta</taxon>
        <taxon>Magnoliopsida</taxon>
        <taxon>eudicotyledons</taxon>
        <taxon>Gunneridae</taxon>
        <taxon>Pentapetalae</taxon>
        <taxon>rosids</taxon>
        <taxon>fabids</taxon>
        <taxon>Rosales</taxon>
        <taxon>Moraceae</taxon>
        <taxon>Moreae</taxon>
        <taxon>Morus</taxon>
    </lineage>
</organism>